<dbReference type="Proteomes" id="UP000236220">
    <property type="component" value="Unassembled WGS sequence"/>
</dbReference>
<keyword evidence="1" id="KW-0732">Signal</keyword>
<dbReference type="AlphaFoldDB" id="A0A2K1PZD1"/>
<reference evidence="2 3" key="1">
    <citation type="submission" date="2017-08" db="EMBL/GenBank/DDBJ databases">
        <title>Lysobacter sylvestris genome.</title>
        <authorList>
            <person name="Zhang D.-C."/>
            <person name="Albuquerque L."/>
            <person name="Franca L."/>
            <person name="Froufe H.J.C."/>
            <person name="Barroso C."/>
            <person name="Egas C."/>
            <person name="Da Costa M."/>
            <person name="Margesin R."/>
        </authorList>
    </citation>
    <scope>NUCLEOTIDE SEQUENCE [LARGE SCALE GENOMIC DNA]</scope>
    <source>
        <strain evidence="2 3">AM20-91</strain>
    </source>
</reference>
<evidence type="ECO:0000313" key="2">
    <source>
        <dbReference type="EMBL" id="PNS08129.1"/>
    </source>
</evidence>
<protein>
    <submittedName>
        <fullName evidence="2">Uncharacterized protein</fullName>
    </submittedName>
</protein>
<feature type="signal peptide" evidence="1">
    <location>
        <begin position="1"/>
        <end position="24"/>
    </location>
</feature>
<gene>
    <name evidence="2" type="ORF">Lysil_2305</name>
</gene>
<dbReference type="RefSeq" id="WP_129588435.1">
    <property type="nucleotide sequence ID" value="NZ_NPZB01000002.1"/>
</dbReference>
<feature type="chain" id="PRO_5014337755" evidence="1">
    <location>
        <begin position="25"/>
        <end position="222"/>
    </location>
</feature>
<sequence length="222" mass="24216">MKGFFSRTRATVCLIAMACGGASAAPRTAVAQPPEHSQVGEEARGVIAGAVMVALTERLHDTALRIRLKTVGVKSREGSAQNLEGIGEYMSPSHKDWTVFRFNTRYVPNDGSATYPALDFGPQAGAPQRVLNDPALVGELETRVCDQIAKDNGVRDVRLQFDEIQSRRSPGGALDISADARVDVGVDTARKTRIEGSYDERARRWINVNYLFDIPDRLTGGR</sequence>
<name>A0A2K1PZD1_9GAMM</name>
<proteinExistence type="predicted"/>
<dbReference type="OrthoDB" id="6019292at2"/>
<dbReference type="EMBL" id="NPZB01000002">
    <property type="protein sequence ID" value="PNS08129.1"/>
    <property type="molecule type" value="Genomic_DNA"/>
</dbReference>
<evidence type="ECO:0000256" key="1">
    <source>
        <dbReference type="SAM" id="SignalP"/>
    </source>
</evidence>
<organism evidence="2 3">
    <name type="scientific">Solilutibacter silvestris</name>
    <dbReference type="NCBI Taxonomy" id="1645665"/>
    <lineage>
        <taxon>Bacteria</taxon>
        <taxon>Pseudomonadati</taxon>
        <taxon>Pseudomonadota</taxon>
        <taxon>Gammaproteobacteria</taxon>
        <taxon>Lysobacterales</taxon>
        <taxon>Lysobacteraceae</taxon>
        <taxon>Solilutibacter</taxon>
    </lineage>
</organism>
<keyword evidence="3" id="KW-1185">Reference proteome</keyword>
<accession>A0A2K1PZD1</accession>
<comment type="caution">
    <text evidence="2">The sequence shown here is derived from an EMBL/GenBank/DDBJ whole genome shotgun (WGS) entry which is preliminary data.</text>
</comment>
<evidence type="ECO:0000313" key="3">
    <source>
        <dbReference type="Proteomes" id="UP000236220"/>
    </source>
</evidence>